<keyword evidence="2" id="KW-1185">Reference proteome</keyword>
<dbReference type="Proteomes" id="UP001176940">
    <property type="component" value="Unassembled WGS sequence"/>
</dbReference>
<comment type="caution">
    <text evidence="1">The sequence shown here is derived from an EMBL/GenBank/DDBJ whole genome shotgun (WGS) entry which is preliminary data.</text>
</comment>
<evidence type="ECO:0000313" key="2">
    <source>
        <dbReference type="Proteomes" id="UP001176940"/>
    </source>
</evidence>
<dbReference type="EMBL" id="CAUEEQ010078247">
    <property type="protein sequence ID" value="CAJ0967345.1"/>
    <property type="molecule type" value="Genomic_DNA"/>
</dbReference>
<protein>
    <submittedName>
        <fullName evidence="1">Uncharacterized protein</fullName>
    </submittedName>
</protein>
<reference evidence="1" key="1">
    <citation type="submission" date="2023-07" db="EMBL/GenBank/DDBJ databases">
        <authorList>
            <person name="Stuckert A."/>
        </authorList>
    </citation>
    <scope>NUCLEOTIDE SEQUENCE</scope>
</reference>
<organism evidence="1 2">
    <name type="scientific">Ranitomeya imitator</name>
    <name type="common">mimic poison frog</name>
    <dbReference type="NCBI Taxonomy" id="111125"/>
    <lineage>
        <taxon>Eukaryota</taxon>
        <taxon>Metazoa</taxon>
        <taxon>Chordata</taxon>
        <taxon>Craniata</taxon>
        <taxon>Vertebrata</taxon>
        <taxon>Euteleostomi</taxon>
        <taxon>Amphibia</taxon>
        <taxon>Batrachia</taxon>
        <taxon>Anura</taxon>
        <taxon>Neobatrachia</taxon>
        <taxon>Hyloidea</taxon>
        <taxon>Dendrobatidae</taxon>
        <taxon>Dendrobatinae</taxon>
        <taxon>Ranitomeya</taxon>
    </lineage>
</organism>
<name>A0ABN9MPK4_9NEOB</name>
<accession>A0ABN9MPK4</accession>
<evidence type="ECO:0000313" key="1">
    <source>
        <dbReference type="EMBL" id="CAJ0967345.1"/>
    </source>
</evidence>
<proteinExistence type="predicted"/>
<sequence>MVRMQVPPSCDPEQMTSIIRQHIPRAQLSVQNEEQLTYMLPFENMDSFSDLFAHLDRRVGEDVVTYGVSMTTLDDVFIKLEGEAELEKGDFSVFSPEQQTVDDSFLAEMDESVLLMSDSGNVTLTGFQLWRQQVLAAARIRYLKLKHDTKIFRSM</sequence>
<gene>
    <name evidence="1" type="ORF">RIMI_LOCUS22150565</name>
</gene>